<evidence type="ECO:0000256" key="4">
    <source>
        <dbReference type="PROSITE-ProRule" id="PRU00473"/>
    </source>
</evidence>
<reference evidence="8 9" key="1">
    <citation type="submission" date="2019-03" db="EMBL/GenBank/DDBJ databases">
        <authorList>
            <person name="Kim M.K.M."/>
        </authorList>
    </citation>
    <scope>NUCLEOTIDE SEQUENCE [LARGE SCALE GENOMIC DNA]</scope>
    <source>
        <strain evidence="8 9">17J68-15</strain>
    </source>
</reference>
<keyword evidence="9" id="KW-1185">Reference proteome</keyword>
<dbReference type="PANTHER" id="PTHR30329">
    <property type="entry name" value="STATOR ELEMENT OF FLAGELLAR MOTOR COMPLEX"/>
    <property type="match status" value="1"/>
</dbReference>
<sequence length="443" mass="47619">MKQTYRVLTGLLFVLFAAQPAPAQILKRIADKAKAKTVQRVDNQIDKAIDKSLDSVEQTVAGNPDGGSVATPAGARADEATGSTPEKSAPRGNSLKAYSRFDFVPGSKILYVEDFAAESIGEMPAKWRTSGSGEVMTIDGIAGKWLNLKERTSYTSSFHTALQENYTLEFDLIAHFKDDQRVPIVQVWLVHPISPVNAAGVATYQSGIALDLKPNIGSNTTPDGVLLNTYNSKGSVYFSGDGVRHSVFNDFNKQATPVHVALWVQGTRVRAWLNQQKVYDNPGALEAGTSPSQLRFELDSYGGPQENYQYYLSNIKIAAAAADTRNKLLSTGSFSTTGILFDVNSDAIKPVSAGVLKEVAAVLNANPGVKVKIIGHTDNDGDAAANLDLSRRRAAAVKNALVSTFNVDAARIQTDGQGATKPVADNKTAEGKAQNRRVEFVKL</sequence>
<dbReference type="RefSeq" id="WP_131853366.1">
    <property type="nucleotide sequence ID" value="NZ_SKFH01000033.1"/>
</dbReference>
<dbReference type="PRINTS" id="PR01021">
    <property type="entry name" value="OMPADOMAIN"/>
</dbReference>
<dbReference type="EMBL" id="SKFH01000033">
    <property type="protein sequence ID" value="TCZ67738.1"/>
    <property type="molecule type" value="Genomic_DNA"/>
</dbReference>
<evidence type="ECO:0000256" key="5">
    <source>
        <dbReference type="SAM" id="MobiDB-lite"/>
    </source>
</evidence>
<feature type="region of interest" description="Disordered" evidence="5">
    <location>
        <begin position="58"/>
        <end position="93"/>
    </location>
</feature>
<dbReference type="Gene3D" id="3.30.1330.60">
    <property type="entry name" value="OmpA-like domain"/>
    <property type="match status" value="1"/>
</dbReference>
<dbReference type="CDD" id="cd07185">
    <property type="entry name" value="OmpA_C-like"/>
    <property type="match status" value="1"/>
</dbReference>
<dbReference type="PANTHER" id="PTHR30329:SF21">
    <property type="entry name" value="LIPOPROTEIN YIAD-RELATED"/>
    <property type="match status" value="1"/>
</dbReference>
<organism evidence="8 9">
    <name type="scientific">Flaviaesturariibacter aridisoli</name>
    <dbReference type="NCBI Taxonomy" id="2545761"/>
    <lineage>
        <taxon>Bacteria</taxon>
        <taxon>Pseudomonadati</taxon>
        <taxon>Bacteroidota</taxon>
        <taxon>Chitinophagia</taxon>
        <taxon>Chitinophagales</taxon>
        <taxon>Chitinophagaceae</taxon>
        <taxon>Flaviaestuariibacter</taxon>
    </lineage>
</organism>
<dbReference type="InterPro" id="IPR006664">
    <property type="entry name" value="OMP_bac"/>
</dbReference>
<dbReference type="InterPro" id="IPR006665">
    <property type="entry name" value="OmpA-like"/>
</dbReference>
<accession>A0A4R4DW08</accession>
<dbReference type="Pfam" id="PF00691">
    <property type="entry name" value="OmpA"/>
    <property type="match status" value="1"/>
</dbReference>
<evidence type="ECO:0000256" key="6">
    <source>
        <dbReference type="SAM" id="SignalP"/>
    </source>
</evidence>
<evidence type="ECO:0000256" key="2">
    <source>
        <dbReference type="ARBA" id="ARBA00023136"/>
    </source>
</evidence>
<keyword evidence="2 4" id="KW-0472">Membrane</keyword>
<dbReference type="InterPro" id="IPR036737">
    <property type="entry name" value="OmpA-like_sf"/>
</dbReference>
<keyword evidence="3" id="KW-0998">Cell outer membrane</keyword>
<feature type="chain" id="PRO_5020872677" evidence="6">
    <location>
        <begin position="24"/>
        <end position="443"/>
    </location>
</feature>
<feature type="signal peptide" evidence="6">
    <location>
        <begin position="1"/>
        <end position="23"/>
    </location>
</feature>
<keyword evidence="6" id="KW-0732">Signal</keyword>
<evidence type="ECO:0000256" key="1">
    <source>
        <dbReference type="ARBA" id="ARBA00004442"/>
    </source>
</evidence>
<proteinExistence type="predicted"/>
<evidence type="ECO:0000256" key="3">
    <source>
        <dbReference type="ARBA" id="ARBA00023237"/>
    </source>
</evidence>
<dbReference type="Proteomes" id="UP000295164">
    <property type="component" value="Unassembled WGS sequence"/>
</dbReference>
<dbReference type="GO" id="GO:0009279">
    <property type="term" value="C:cell outer membrane"/>
    <property type="evidence" value="ECO:0007669"/>
    <property type="project" value="UniProtKB-SubCell"/>
</dbReference>
<evidence type="ECO:0000259" key="7">
    <source>
        <dbReference type="PROSITE" id="PS51123"/>
    </source>
</evidence>
<comment type="caution">
    <text evidence="8">The sequence shown here is derived from an EMBL/GenBank/DDBJ whole genome shotgun (WGS) entry which is preliminary data.</text>
</comment>
<evidence type="ECO:0000313" key="8">
    <source>
        <dbReference type="EMBL" id="TCZ67738.1"/>
    </source>
</evidence>
<dbReference type="SUPFAM" id="SSF103088">
    <property type="entry name" value="OmpA-like"/>
    <property type="match status" value="1"/>
</dbReference>
<dbReference type="InterPro" id="IPR050330">
    <property type="entry name" value="Bact_OuterMem_StrucFunc"/>
</dbReference>
<dbReference type="PROSITE" id="PS51123">
    <property type="entry name" value="OMPA_2"/>
    <property type="match status" value="1"/>
</dbReference>
<feature type="domain" description="OmpA-like" evidence="7">
    <location>
        <begin position="328"/>
        <end position="443"/>
    </location>
</feature>
<comment type="subcellular location">
    <subcellularLocation>
        <location evidence="1">Cell outer membrane</location>
    </subcellularLocation>
</comment>
<protein>
    <submittedName>
        <fullName evidence="8">OmpA family protein</fullName>
    </submittedName>
</protein>
<gene>
    <name evidence="8" type="ORF">E0486_15365</name>
</gene>
<evidence type="ECO:0000313" key="9">
    <source>
        <dbReference type="Proteomes" id="UP000295164"/>
    </source>
</evidence>
<name>A0A4R4DW08_9BACT</name>
<dbReference type="AlphaFoldDB" id="A0A4R4DW08"/>
<dbReference type="OrthoDB" id="9800869at2"/>